<feature type="compositionally biased region" description="Basic and acidic residues" evidence="1">
    <location>
        <begin position="847"/>
        <end position="870"/>
    </location>
</feature>
<feature type="compositionally biased region" description="Polar residues" evidence="1">
    <location>
        <begin position="730"/>
        <end position="754"/>
    </location>
</feature>
<dbReference type="OrthoDB" id="4090074at2759"/>
<evidence type="ECO:0000313" key="6">
    <source>
        <dbReference type="Proteomes" id="UP000809789"/>
    </source>
</evidence>
<accession>A0A8K0PFU6</accession>
<evidence type="ECO:0000256" key="1">
    <source>
        <dbReference type="SAM" id="MobiDB-lite"/>
    </source>
</evidence>
<dbReference type="Pfam" id="PF20640">
    <property type="entry name" value="Rrn6_HB"/>
    <property type="match status" value="1"/>
</dbReference>
<dbReference type="GO" id="GO:0001179">
    <property type="term" value="F:RNA polymerase I general transcription initiation factor binding"/>
    <property type="evidence" value="ECO:0007669"/>
    <property type="project" value="TreeGrafter"/>
</dbReference>
<dbReference type="PANTHER" id="PTHR28221:SF2">
    <property type="entry name" value="RNA POLYMERASE I-SPECIFIC TRANSCRIPTION INITIATION FACTOR RRN6"/>
    <property type="match status" value="1"/>
</dbReference>
<evidence type="ECO:0000259" key="4">
    <source>
        <dbReference type="Pfam" id="PF20640"/>
    </source>
</evidence>
<keyword evidence="6" id="KW-1185">Reference proteome</keyword>
<feature type="compositionally biased region" description="Low complexity" evidence="1">
    <location>
        <begin position="755"/>
        <end position="769"/>
    </location>
</feature>
<feature type="compositionally biased region" description="Low complexity" evidence="1">
    <location>
        <begin position="1010"/>
        <end position="1038"/>
    </location>
</feature>
<feature type="compositionally biased region" description="Low complexity" evidence="1">
    <location>
        <begin position="966"/>
        <end position="984"/>
    </location>
</feature>
<dbReference type="InterPro" id="IPR048535">
    <property type="entry name" value="RRN6_beta-prop"/>
</dbReference>
<dbReference type="GO" id="GO:0001163">
    <property type="term" value="F:RNA polymerase I transcription regulatory region sequence-specific DNA binding"/>
    <property type="evidence" value="ECO:0007669"/>
    <property type="project" value="TreeGrafter"/>
</dbReference>
<evidence type="ECO:0000259" key="3">
    <source>
        <dbReference type="Pfam" id="PF20639"/>
    </source>
</evidence>
<dbReference type="Pfam" id="PF20639">
    <property type="entry name" value="Rrn6_K-rich"/>
    <property type="match status" value="1"/>
</dbReference>
<evidence type="ECO:0008006" key="7">
    <source>
        <dbReference type="Google" id="ProtNLM"/>
    </source>
</evidence>
<sequence>MTDTYDDGLGYGHLGEPEYSLHNGTWAWKRSLDHVKAEVVGAPQILVSGPEVEYSGPPNSTSDTRATLDPALISLGGYISAERRVSRDVDRALDEHDPLVGDLLDFGHVSDKLTHRTIPVAAFPCNTARTRLCIARVQNQRQGWDDDRHCYVVVPVVAGEQGYWSSPSPIQQISFCVGPAYHKGALAIRTHQATFLLRARFSKYAAPGRSSENASRLKVSVFCVIPTGYVSISVHSHASVNPWFERHFATVSTTGAWQVWEATSPLLHEGIDDATKIADGVVVGDLDLEHDTSDLNAQYDGWTRIMWVRDTDTLVVCTRTQVCLVDVPSGAAVPVSLEIGRRRSVPWILDVQIDPTRPDRVYFLATTYIYHVSIGAFERAKDGISTSGIQILQKIRHFRDHEDRSLHMVLCGDAETTVVLLMSSLSRATTLLIFSTLEEQAAPCVVSDAVMINDLARNSKSSILSSRIHRVHWDDIPTSEHHGVAGGYRAESVRFFVLTSLLRDLSITQQLLAIRPGSSSGILQSPSWRNRIRVTATELSRSAFVVDDDDVEGQTHTRTFSTHQTSTPVQHSQKRRIANYERIYNMLAESNISRVSDATGVILKIQDALRSDDPVNNSVRLLTQFIDNDITVGDLDQVIEAFGDLLLQHEEGPLFDEALGLSQIGDTRLLGLGGEVEAANIRQIYQHIISRWLSPLSGDVPGRVRLAREQLARRMAATLAFASHKIQPTTAAAQPTDFNSSPPLFTQPPLSQTHSSQLYSSQPLSQQPLPSAPLPPSTSQAALSRLSHYTSLTTPMKPLPPSSSVTSRILAHWDPSTSPTDYNWLTTRSRLAAQRSAEEEAASLTAKQREKLERKRARLEQRRRREEERLASQLGVAGAAPRVGLSQSQTQGKSQIHGFSHSQNQTRAPVRPSQTDFGNAAPARPDSGSQAGVVPATSTTPLLRPGPTVADTPGRTGMVDAERGLAIRSSPSRASPSQLLSPALTRSPSAGRGRGGSGDGGRGSSGERGMGSSQMQSSQVQSSQVQSSQMQMGQRGDMGPPPRKKKKRTEGF</sequence>
<proteinExistence type="predicted"/>
<dbReference type="EMBL" id="JAESVG020000007">
    <property type="protein sequence ID" value="KAG8625663.1"/>
    <property type="molecule type" value="Genomic_DNA"/>
</dbReference>
<dbReference type="GO" id="GO:0070860">
    <property type="term" value="C:RNA polymerase I core factor complex"/>
    <property type="evidence" value="ECO:0007669"/>
    <property type="project" value="TreeGrafter"/>
</dbReference>
<dbReference type="InterPro" id="IPR048536">
    <property type="entry name" value="Rrn6_K-rich"/>
</dbReference>
<dbReference type="Proteomes" id="UP000809789">
    <property type="component" value="Unassembled WGS sequence"/>
</dbReference>
<feature type="compositionally biased region" description="Gly residues" evidence="1">
    <location>
        <begin position="992"/>
        <end position="1009"/>
    </location>
</feature>
<name>A0A8K0PFU6_9PEZI</name>
<feature type="domain" description="RRN6 K-rich C-terminal" evidence="3">
    <location>
        <begin position="807"/>
        <end position="914"/>
    </location>
</feature>
<dbReference type="InterPro" id="IPR019350">
    <property type="entry name" value="RNA_pol_I-sp_TIF_RRN6-like"/>
</dbReference>
<dbReference type="GO" id="GO:0042790">
    <property type="term" value="P:nucleolar large rRNA transcription by RNA polymerase I"/>
    <property type="evidence" value="ECO:0007669"/>
    <property type="project" value="TreeGrafter"/>
</dbReference>
<feature type="domain" description="RRN6 beta-propeller" evidence="2">
    <location>
        <begin position="97"/>
        <end position="452"/>
    </location>
</feature>
<dbReference type="AlphaFoldDB" id="A0A8K0PFU6"/>
<organism evidence="5 6">
    <name type="scientific">Elsinoe batatas</name>
    <dbReference type="NCBI Taxonomy" id="2601811"/>
    <lineage>
        <taxon>Eukaryota</taxon>
        <taxon>Fungi</taxon>
        <taxon>Dikarya</taxon>
        <taxon>Ascomycota</taxon>
        <taxon>Pezizomycotina</taxon>
        <taxon>Dothideomycetes</taxon>
        <taxon>Dothideomycetidae</taxon>
        <taxon>Myriangiales</taxon>
        <taxon>Elsinoaceae</taxon>
        <taxon>Elsinoe</taxon>
    </lineage>
</organism>
<dbReference type="PANTHER" id="PTHR28221">
    <property type="entry name" value="RNA POLYMERASE I-SPECIFIC TRANSCRIPTION INITIATION FACTOR RRN6"/>
    <property type="match status" value="1"/>
</dbReference>
<gene>
    <name evidence="5" type="ORF">KVT40_006064</name>
</gene>
<feature type="region of interest" description="Disordered" evidence="1">
    <location>
        <begin position="836"/>
        <end position="1052"/>
    </location>
</feature>
<reference evidence="5" key="1">
    <citation type="submission" date="2021-07" db="EMBL/GenBank/DDBJ databases">
        <title>Elsinoe batatas strain:CRI-CJ2 Genome sequencing and assembly.</title>
        <authorList>
            <person name="Huang L."/>
        </authorList>
    </citation>
    <scope>NUCLEOTIDE SEQUENCE</scope>
    <source>
        <strain evidence="5">CRI-CJ2</strain>
    </source>
</reference>
<feature type="compositionally biased region" description="Polar residues" evidence="1">
    <location>
        <begin position="885"/>
        <end position="894"/>
    </location>
</feature>
<feature type="compositionally biased region" description="Basic residues" evidence="1">
    <location>
        <begin position="1042"/>
        <end position="1052"/>
    </location>
</feature>
<feature type="region of interest" description="Disordered" evidence="1">
    <location>
        <begin position="730"/>
        <end position="781"/>
    </location>
</feature>
<evidence type="ECO:0000259" key="2">
    <source>
        <dbReference type="Pfam" id="PF10214"/>
    </source>
</evidence>
<comment type="caution">
    <text evidence="5">The sequence shown here is derived from an EMBL/GenBank/DDBJ whole genome shotgun (WGS) entry which is preliminary data.</text>
</comment>
<dbReference type="InterPro" id="IPR048537">
    <property type="entry name" value="RRN6_HB"/>
</dbReference>
<evidence type="ECO:0000313" key="5">
    <source>
        <dbReference type="EMBL" id="KAG8625663.1"/>
    </source>
</evidence>
<feature type="compositionally biased region" description="Polar residues" evidence="1">
    <location>
        <begin position="900"/>
        <end position="917"/>
    </location>
</feature>
<feature type="domain" description="RRN6 helical bundle" evidence="4">
    <location>
        <begin position="540"/>
        <end position="723"/>
    </location>
</feature>
<protein>
    <recommendedName>
        <fullName evidence="7">RNA polymerase I-specific transcription initiation factor RRN6-like protein</fullName>
    </recommendedName>
</protein>
<dbReference type="Pfam" id="PF10214">
    <property type="entry name" value="Rrn6_beta-prop"/>
    <property type="match status" value="1"/>
</dbReference>